<evidence type="ECO:0000313" key="3">
    <source>
        <dbReference type="Proteomes" id="UP000824238"/>
    </source>
</evidence>
<keyword evidence="1" id="KW-0812">Transmembrane</keyword>
<keyword evidence="1" id="KW-1133">Transmembrane helix</keyword>
<evidence type="ECO:0000256" key="1">
    <source>
        <dbReference type="SAM" id="Phobius"/>
    </source>
</evidence>
<proteinExistence type="predicted"/>
<reference evidence="2" key="2">
    <citation type="journal article" date="2021" name="PeerJ">
        <title>Extensive microbial diversity within the chicken gut microbiome revealed by metagenomics and culture.</title>
        <authorList>
            <person name="Gilroy R."/>
            <person name="Ravi A."/>
            <person name="Getino M."/>
            <person name="Pursley I."/>
            <person name="Horton D.L."/>
            <person name="Alikhan N.F."/>
            <person name="Baker D."/>
            <person name="Gharbi K."/>
            <person name="Hall N."/>
            <person name="Watson M."/>
            <person name="Adriaenssens E.M."/>
            <person name="Foster-Nyarko E."/>
            <person name="Jarju S."/>
            <person name="Secka A."/>
            <person name="Antonio M."/>
            <person name="Oren A."/>
            <person name="Chaudhuri R.R."/>
            <person name="La Ragione R."/>
            <person name="Hildebrand F."/>
            <person name="Pallen M.J."/>
        </authorList>
    </citation>
    <scope>NUCLEOTIDE SEQUENCE</scope>
    <source>
        <strain evidence="2">ChiGjej3B3-7149</strain>
    </source>
</reference>
<comment type="caution">
    <text evidence="2">The sequence shown here is derived from an EMBL/GenBank/DDBJ whole genome shotgun (WGS) entry which is preliminary data.</text>
</comment>
<keyword evidence="1" id="KW-0472">Membrane</keyword>
<evidence type="ECO:0000313" key="2">
    <source>
        <dbReference type="EMBL" id="HIR54109.1"/>
    </source>
</evidence>
<dbReference type="EMBL" id="DVHH01000016">
    <property type="protein sequence ID" value="HIR54109.1"/>
    <property type="molecule type" value="Genomic_DNA"/>
</dbReference>
<dbReference type="Proteomes" id="UP000824238">
    <property type="component" value="Unassembled WGS sequence"/>
</dbReference>
<protein>
    <submittedName>
        <fullName evidence="2">Uncharacterized protein</fullName>
    </submittedName>
</protein>
<name>A0A9D1DJU2_9FIRM</name>
<gene>
    <name evidence="2" type="ORF">IAD36_00680</name>
</gene>
<dbReference type="AlphaFoldDB" id="A0A9D1DJU2"/>
<reference evidence="2" key="1">
    <citation type="submission" date="2020-10" db="EMBL/GenBank/DDBJ databases">
        <authorList>
            <person name="Gilroy R."/>
        </authorList>
    </citation>
    <scope>NUCLEOTIDE SEQUENCE</scope>
    <source>
        <strain evidence="2">ChiGjej3B3-7149</strain>
    </source>
</reference>
<accession>A0A9D1DJU2</accession>
<sequence length="68" mass="8090">MKKAKKAKVPAKKRALKIAGKLTLFGFITFLVTFGIYFLNLENKLIYYVIRPFLNKHYDNQKRDRRIV</sequence>
<organism evidence="2 3">
    <name type="scientific">Candidatus Scatomorpha intestinigallinarum</name>
    <dbReference type="NCBI Taxonomy" id="2840923"/>
    <lineage>
        <taxon>Bacteria</taxon>
        <taxon>Bacillati</taxon>
        <taxon>Bacillota</taxon>
        <taxon>Clostridia</taxon>
        <taxon>Eubacteriales</taxon>
        <taxon>Candidatus Scatomorpha</taxon>
    </lineage>
</organism>
<feature type="transmembrane region" description="Helical" evidence="1">
    <location>
        <begin position="21"/>
        <end position="39"/>
    </location>
</feature>